<reference evidence="5 6" key="1">
    <citation type="submission" date="2017-01" db="EMBL/GenBank/DDBJ databases">
        <authorList>
            <person name="Mah S.A."/>
            <person name="Swanson W.J."/>
            <person name="Moy G.W."/>
            <person name="Vacquier V.D."/>
        </authorList>
    </citation>
    <scope>NUCLEOTIDE SEQUENCE [LARGE SCALE GENOMIC DNA]</scope>
    <source>
        <strain evidence="5 6">DCY110</strain>
    </source>
</reference>
<dbReference type="GO" id="GO:0003677">
    <property type="term" value="F:DNA binding"/>
    <property type="evidence" value="ECO:0007669"/>
    <property type="project" value="UniProtKB-KW"/>
</dbReference>
<protein>
    <submittedName>
        <fullName evidence="5">GntR family transcriptional regulator</fullName>
    </submittedName>
</protein>
<dbReference type="InterPro" id="IPR008920">
    <property type="entry name" value="TF_FadR/GntR_C"/>
</dbReference>
<keyword evidence="3" id="KW-0804">Transcription</keyword>
<keyword evidence="2" id="KW-0238">DNA-binding</keyword>
<dbReference type="Pfam" id="PF07729">
    <property type="entry name" value="FCD"/>
    <property type="match status" value="1"/>
</dbReference>
<sequence>MPTTSPATSSRAEVSAVSASTLSSPATSASDTVFYGIVNGLEVQTFVPSQRLVESDLAALFKVGRNSVREALQRLAAEGFVELSRHKGAAVRLLSAEDTLAVLDVAERMTGLLARSAAINASSSGLVAALKTCVEDISAADAAQDVVLFAKVRRRFYRVLLDMSGSRELKRLFPAIQLPIVLAQHRLPSLQKIRVRDYRQIATAVAAGQVDAADAAGMAHVQHVREEIVRLLNDPPAD</sequence>
<dbReference type="KEGG" id="rhy:RD110_00565"/>
<dbReference type="SMART" id="SM00895">
    <property type="entry name" value="FCD"/>
    <property type="match status" value="1"/>
</dbReference>
<dbReference type="PANTHER" id="PTHR43537">
    <property type="entry name" value="TRANSCRIPTIONAL REGULATOR, GNTR FAMILY"/>
    <property type="match status" value="1"/>
</dbReference>
<dbReference type="InterPro" id="IPR011711">
    <property type="entry name" value="GntR_C"/>
</dbReference>
<evidence type="ECO:0000256" key="3">
    <source>
        <dbReference type="ARBA" id="ARBA00023163"/>
    </source>
</evidence>
<gene>
    <name evidence="5" type="ORF">RD110_00565</name>
</gene>
<dbReference type="PRINTS" id="PR00035">
    <property type="entry name" value="HTHGNTR"/>
</dbReference>
<dbReference type="Gene3D" id="1.20.120.530">
    <property type="entry name" value="GntR ligand-binding domain-like"/>
    <property type="match status" value="1"/>
</dbReference>
<dbReference type="EMBL" id="CP019236">
    <property type="protein sequence ID" value="APW40379.1"/>
    <property type="molecule type" value="Genomic_DNA"/>
</dbReference>
<dbReference type="InterPro" id="IPR000524">
    <property type="entry name" value="Tscrpt_reg_HTH_GntR"/>
</dbReference>
<evidence type="ECO:0000313" key="5">
    <source>
        <dbReference type="EMBL" id="APW40379.1"/>
    </source>
</evidence>
<feature type="domain" description="HTH gntR-type" evidence="4">
    <location>
        <begin position="27"/>
        <end position="94"/>
    </location>
</feature>
<evidence type="ECO:0000256" key="1">
    <source>
        <dbReference type="ARBA" id="ARBA00023015"/>
    </source>
</evidence>
<dbReference type="PROSITE" id="PS50949">
    <property type="entry name" value="HTH_GNTR"/>
    <property type="match status" value="1"/>
</dbReference>
<dbReference type="InterPro" id="IPR036390">
    <property type="entry name" value="WH_DNA-bd_sf"/>
</dbReference>
<evidence type="ECO:0000313" key="6">
    <source>
        <dbReference type="Proteomes" id="UP000186609"/>
    </source>
</evidence>
<dbReference type="SUPFAM" id="SSF48008">
    <property type="entry name" value="GntR ligand-binding domain-like"/>
    <property type="match status" value="1"/>
</dbReference>
<dbReference type="OrthoDB" id="5450856at2"/>
<dbReference type="InterPro" id="IPR036388">
    <property type="entry name" value="WH-like_DNA-bd_sf"/>
</dbReference>
<dbReference type="AlphaFoldDB" id="A0A1P8K301"/>
<dbReference type="STRING" id="1842727.RD110_00565"/>
<keyword evidence="6" id="KW-1185">Reference proteome</keyword>
<dbReference type="GO" id="GO:0003700">
    <property type="term" value="F:DNA-binding transcription factor activity"/>
    <property type="evidence" value="ECO:0007669"/>
    <property type="project" value="InterPro"/>
</dbReference>
<keyword evidence="1" id="KW-0805">Transcription regulation</keyword>
<dbReference type="Gene3D" id="1.10.10.10">
    <property type="entry name" value="Winged helix-like DNA-binding domain superfamily/Winged helix DNA-binding domain"/>
    <property type="match status" value="1"/>
</dbReference>
<name>A0A1P8K301_9BURK</name>
<dbReference type="Pfam" id="PF00392">
    <property type="entry name" value="GntR"/>
    <property type="match status" value="1"/>
</dbReference>
<evidence type="ECO:0000259" key="4">
    <source>
        <dbReference type="PROSITE" id="PS50949"/>
    </source>
</evidence>
<dbReference type="PANTHER" id="PTHR43537:SF5">
    <property type="entry name" value="UXU OPERON TRANSCRIPTIONAL REGULATOR"/>
    <property type="match status" value="1"/>
</dbReference>
<dbReference type="SMART" id="SM00345">
    <property type="entry name" value="HTH_GNTR"/>
    <property type="match status" value="1"/>
</dbReference>
<organism evidence="5 6">
    <name type="scientific">Rhodoferax koreensis</name>
    <dbReference type="NCBI Taxonomy" id="1842727"/>
    <lineage>
        <taxon>Bacteria</taxon>
        <taxon>Pseudomonadati</taxon>
        <taxon>Pseudomonadota</taxon>
        <taxon>Betaproteobacteria</taxon>
        <taxon>Burkholderiales</taxon>
        <taxon>Comamonadaceae</taxon>
        <taxon>Rhodoferax</taxon>
    </lineage>
</organism>
<accession>A0A1P8K301</accession>
<dbReference type="Proteomes" id="UP000186609">
    <property type="component" value="Chromosome"/>
</dbReference>
<dbReference type="SUPFAM" id="SSF46785">
    <property type="entry name" value="Winged helix' DNA-binding domain"/>
    <property type="match status" value="1"/>
</dbReference>
<proteinExistence type="predicted"/>
<evidence type="ECO:0000256" key="2">
    <source>
        <dbReference type="ARBA" id="ARBA00023125"/>
    </source>
</evidence>